<dbReference type="InParanoid" id="A0A1D2V9A2"/>
<dbReference type="RefSeq" id="XP_020044573.1">
    <property type="nucleotide sequence ID" value="XM_020194083.1"/>
</dbReference>
<dbReference type="Gene3D" id="1.10.10.60">
    <property type="entry name" value="Homeodomain-like"/>
    <property type="match status" value="1"/>
</dbReference>
<dbReference type="Proteomes" id="UP000095038">
    <property type="component" value="Unassembled WGS sequence"/>
</dbReference>
<keyword evidence="3 4" id="KW-0539">Nucleus</keyword>
<evidence type="ECO:0000313" key="7">
    <source>
        <dbReference type="EMBL" id="ODV58266.1"/>
    </source>
</evidence>
<dbReference type="OrthoDB" id="10056939at2759"/>
<keyword evidence="8" id="KW-1185">Reference proteome</keyword>
<feature type="compositionally biased region" description="Polar residues" evidence="5">
    <location>
        <begin position="38"/>
        <end position="53"/>
    </location>
</feature>
<evidence type="ECO:0000256" key="3">
    <source>
        <dbReference type="ARBA" id="ARBA00023242"/>
    </source>
</evidence>
<dbReference type="GO" id="GO:0003677">
    <property type="term" value="F:DNA binding"/>
    <property type="evidence" value="ECO:0007669"/>
    <property type="project" value="UniProtKB-UniRule"/>
</dbReference>
<evidence type="ECO:0000256" key="1">
    <source>
        <dbReference type="ARBA" id="ARBA00023125"/>
    </source>
</evidence>
<dbReference type="InterPro" id="IPR009057">
    <property type="entry name" value="Homeodomain-like_sf"/>
</dbReference>
<comment type="subcellular location">
    <subcellularLocation>
        <location evidence="4">Nucleus</location>
    </subcellularLocation>
</comment>
<feature type="region of interest" description="Disordered" evidence="5">
    <location>
        <begin position="1"/>
        <end position="53"/>
    </location>
</feature>
<dbReference type="SUPFAM" id="SSF46689">
    <property type="entry name" value="Homeodomain-like"/>
    <property type="match status" value="1"/>
</dbReference>
<organism evidence="7 8">
    <name type="scientific">Ascoidea rubescens DSM 1968</name>
    <dbReference type="NCBI Taxonomy" id="1344418"/>
    <lineage>
        <taxon>Eukaryota</taxon>
        <taxon>Fungi</taxon>
        <taxon>Dikarya</taxon>
        <taxon>Ascomycota</taxon>
        <taxon>Saccharomycotina</taxon>
        <taxon>Saccharomycetes</taxon>
        <taxon>Ascoideaceae</taxon>
        <taxon>Ascoidea</taxon>
    </lineage>
</organism>
<dbReference type="GO" id="GO:0006355">
    <property type="term" value="P:regulation of DNA-templated transcription"/>
    <property type="evidence" value="ECO:0007669"/>
    <property type="project" value="InterPro"/>
</dbReference>
<evidence type="ECO:0000256" key="5">
    <source>
        <dbReference type="SAM" id="MobiDB-lite"/>
    </source>
</evidence>
<accession>A0A1D2V9A2</accession>
<keyword evidence="1 4" id="KW-0238">DNA-binding</keyword>
<dbReference type="SMART" id="SM00389">
    <property type="entry name" value="HOX"/>
    <property type="match status" value="1"/>
</dbReference>
<name>A0A1D2V9A2_9ASCO</name>
<dbReference type="InterPro" id="IPR008422">
    <property type="entry name" value="KN_HD"/>
</dbReference>
<dbReference type="AlphaFoldDB" id="A0A1D2V9A2"/>
<feature type="DNA-binding region" description="Homeobox" evidence="4">
    <location>
        <begin position="200"/>
        <end position="262"/>
    </location>
</feature>
<sequence length="274" mass="31678">MDLNNLMSNTGQSNNSRHHHSHSHSLNHGHHPIDPHNNPINHQLSPNQYNQSLMNSNIPINTINNLNTLNQYPMNSPNYQYLNSMNMTNQASSPYNITNPPNNLHLKTFSCDNFRKNSSHSLPMDRTPSVKLPGVKEILPGDFNHNQIEMQEYQIHKSMLQQRVHPPILKSSTSFANFRPVINESPASLMMNKNDSIDNFKRKRKNLPKATTDVLMNWLKENLDRPYPNAREKSYLCTQTGLTPQQLDNWFINARRRKVTLLKDMRDKHVTIAS</sequence>
<feature type="compositionally biased region" description="Basic residues" evidence="5">
    <location>
        <begin position="16"/>
        <end position="30"/>
    </location>
</feature>
<gene>
    <name evidence="7" type="ORF">ASCRUDRAFT_77973</name>
</gene>
<dbReference type="Pfam" id="PF05920">
    <property type="entry name" value="Homeobox_KN"/>
    <property type="match status" value="1"/>
</dbReference>
<evidence type="ECO:0000256" key="2">
    <source>
        <dbReference type="ARBA" id="ARBA00023155"/>
    </source>
</evidence>
<dbReference type="InterPro" id="IPR050224">
    <property type="entry name" value="TALE_homeobox"/>
</dbReference>
<feature type="domain" description="Homeobox" evidence="6">
    <location>
        <begin position="198"/>
        <end position="261"/>
    </location>
</feature>
<proteinExistence type="predicted"/>
<dbReference type="GO" id="GO:0005634">
    <property type="term" value="C:nucleus"/>
    <property type="evidence" value="ECO:0007669"/>
    <property type="project" value="UniProtKB-SubCell"/>
</dbReference>
<keyword evidence="2 4" id="KW-0371">Homeobox</keyword>
<evidence type="ECO:0000259" key="6">
    <source>
        <dbReference type="PROSITE" id="PS50071"/>
    </source>
</evidence>
<dbReference type="STRING" id="1344418.A0A1D2V9A2"/>
<dbReference type="PANTHER" id="PTHR11850">
    <property type="entry name" value="HOMEOBOX PROTEIN TRANSCRIPTION FACTORS"/>
    <property type="match status" value="1"/>
</dbReference>
<dbReference type="PROSITE" id="PS50071">
    <property type="entry name" value="HOMEOBOX_2"/>
    <property type="match status" value="1"/>
</dbReference>
<evidence type="ECO:0000256" key="4">
    <source>
        <dbReference type="PROSITE-ProRule" id="PRU00108"/>
    </source>
</evidence>
<reference evidence="8" key="1">
    <citation type="submission" date="2016-05" db="EMBL/GenBank/DDBJ databases">
        <title>Comparative genomics of biotechnologically important yeasts.</title>
        <authorList>
            <consortium name="DOE Joint Genome Institute"/>
            <person name="Riley R."/>
            <person name="Haridas S."/>
            <person name="Wolfe K.H."/>
            <person name="Lopes M.R."/>
            <person name="Hittinger C.T."/>
            <person name="Goker M."/>
            <person name="Salamov A."/>
            <person name="Wisecaver J."/>
            <person name="Long T.M."/>
            <person name="Aerts A.L."/>
            <person name="Barry K."/>
            <person name="Choi C."/>
            <person name="Clum A."/>
            <person name="Coughlan A.Y."/>
            <person name="Deshpande S."/>
            <person name="Douglass A.P."/>
            <person name="Hanson S.J."/>
            <person name="Klenk H.-P."/>
            <person name="Labutti K."/>
            <person name="Lapidus A."/>
            <person name="Lindquist E."/>
            <person name="Lipzen A."/>
            <person name="Meier-Kolthoff J.P."/>
            <person name="Ohm R.A."/>
            <person name="Otillar R.P."/>
            <person name="Pangilinan J."/>
            <person name="Peng Y."/>
            <person name="Rokas A."/>
            <person name="Rosa C.A."/>
            <person name="Scheuner C."/>
            <person name="Sibirny A.A."/>
            <person name="Slot J.C."/>
            <person name="Stielow J.B."/>
            <person name="Sun H."/>
            <person name="Kurtzman C.P."/>
            <person name="Blackwell M."/>
            <person name="Grigoriev I.V."/>
            <person name="Jeffries T.W."/>
        </authorList>
    </citation>
    <scope>NUCLEOTIDE SEQUENCE [LARGE SCALE GENOMIC DNA]</scope>
    <source>
        <strain evidence="8">DSM 1968</strain>
    </source>
</reference>
<dbReference type="GeneID" id="30967719"/>
<dbReference type="CDD" id="cd00086">
    <property type="entry name" value="homeodomain"/>
    <property type="match status" value="1"/>
</dbReference>
<protein>
    <recommendedName>
        <fullName evidence="6">Homeobox domain-containing protein</fullName>
    </recommendedName>
</protein>
<evidence type="ECO:0000313" key="8">
    <source>
        <dbReference type="Proteomes" id="UP000095038"/>
    </source>
</evidence>
<feature type="compositionally biased region" description="Polar residues" evidence="5">
    <location>
        <begin position="1"/>
        <end position="12"/>
    </location>
</feature>
<dbReference type="InterPro" id="IPR001356">
    <property type="entry name" value="HD"/>
</dbReference>
<dbReference type="EMBL" id="KV454493">
    <property type="protein sequence ID" value="ODV58266.1"/>
    <property type="molecule type" value="Genomic_DNA"/>
</dbReference>